<dbReference type="EMBL" id="PPCN01000008">
    <property type="protein sequence ID" value="POF29618.1"/>
    <property type="molecule type" value="Genomic_DNA"/>
</dbReference>
<comment type="caution">
    <text evidence="2">The sequence shown here is derived from an EMBL/GenBank/DDBJ whole genome shotgun (WGS) entry which is preliminary data.</text>
</comment>
<dbReference type="InterPro" id="IPR054209">
    <property type="entry name" value="DUF6916"/>
</dbReference>
<proteinExistence type="predicted"/>
<gene>
    <name evidence="2" type="ORF">CLV41_10841</name>
</gene>
<feature type="domain" description="DUF6916" evidence="1">
    <location>
        <begin position="7"/>
        <end position="96"/>
    </location>
</feature>
<dbReference type="Proteomes" id="UP000236959">
    <property type="component" value="Unassembled WGS sequence"/>
</dbReference>
<evidence type="ECO:0000313" key="3">
    <source>
        <dbReference type="Proteomes" id="UP000236959"/>
    </source>
</evidence>
<dbReference type="OrthoDB" id="8926597at2"/>
<evidence type="ECO:0000313" key="2">
    <source>
        <dbReference type="EMBL" id="POF29618.1"/>
    </source>
</evidence>
<dbReference type="RefSeq" id="WP_103223682.1">
    <property type="nucleotide sequence ID" value="NZ_PPCN01000008.1"/>
</dbReference>
<sequence>MTEKQMLTMADFETLVDQAFEVRSVSPTLLFSLVEVKSIGSGEREGRAFSVLWQGPPEPVLEQAIYRLYQSELGEQDVFMVPVAQKAAGIQYEAVFT</sequence>
<name>A0A2S3UPG9_9HYPH</name>
<dbReference type="AlphaFoldDB" id="A0A2S3UPG9"/>
<accession>A0A2S3UPG9</accession>
<reference evidence="2 3" key="1">
    <citation type="submission" date="2018-01" db="EMBL/GenBank/DDBJ databases">
        <title>Genomic Encyclopedia of Archaeal and Bacterial Type Strains, Phase II (KMG-II): from individual species to whole genera.</title>
        <authorList>
            <person name="Goeker M."/>
        </authorList>
    </citation>
    <scope>NUCLEOTIDE SEQUENCE [LARGE SCALE GENOMIC DNA]</scope>
    <source>
        <strain evidence="2 3">DSM 17023</strain>
    </source>
</reference>
<protein>
    <recommendedName>
        <fullName evidence="1">DUF6916 domain-containing protein</fullName>
    </recommendedName>
</protein>
<organism evidence="2 3">
    <name type="scientific">Roseibium marinum</name>
    <dbReference type="NCBI Taxonomy" id="281252"/>
    <lineage>
        <taxon>Bacteria</taxon>
        <taxon>Pseudomonadati</taxon>
        <taxon>Pseudomonadota</taxon>
        <taxon>Alphaproteobacteria</taxon>
        <taxon>Hyphomicrobiales</taxon>
        <taxon>Stappiaceae</taxon>
        <taxon>Roseibium</taxon>
    </lineage>
</organism>
<keyword evidence="3" id="KW-1185">Reference proteome</keyword>
<dbReference type="Pfam" id="PF21880">
    <property type="entry name" value="DUF6916"/>
    <property type="match status" value="1"/>
</dbReference>
<evidence type="ECO:0000259" key="1">
    <source>
        <dbReference type="Pfam" id="PF21880"/>
    </source>
</evidence>